<dbReference type="EMBL" id="JBHTMK010000045">
    <property type="protein sequence ID" value="MFD1370814.1"/>
    <property type="molecule type" value="Genomic_DNA"/>
</dbReference>
<organism evidence="1 2">
    <name type="scientific">Actinoplanes sichuanensis</name>
    <dbReference type="NCBI Taxonomy" id="512349"/>
    <lineage>
        <taxon>Bacteria</taxon>
        <taxon>Bacillati</taxon>
        <taxon>Actinomycetota</taxon>
        <taxon>Actinomycetes</taxon>
        <taxon>Micromonosporales</taxon>
        <taxon>Micromonosporaceae</taxon>
        <taxon>Actinoplanes</taxon>
    </lineage>
</organism>
<name>A0ABW4AK40_9ACTN</name>
<evidence type="ECO:0008006" key="3">
    <source>
        <dbReference type="Google" id="ProtNLM"/>
    </source>
</evidence>
<keyword evidence="2" id="KW-1185">Reference proteome</keyword>
<dbReference type="RefSeq" id="WP_317795732.1">
    <property type="nucleotide sequence ID" value="NZ_AP028461.1"/>
</dbReference>
<evidence type="ECO:0000313" key="2">
    <source>
        <dbReference type="Proteomes" id="UP001597183"/>
    </source>
</evidence>
<proteinExistence type="predicted"/>
<dbReference type="Proteomes" id="UP001597183">
    <property type="component" value="Unassembled WGS sequence"/>
</dbReference>
<dbReference type="InterPro" id="IPR037883">
    <property type="entry name" value="Knr4/Smi1-like_sf"/>
</dbReference>
<dbReference type="SUPFAM" id="SSF160631">
    <property type="entry name" value="SMI1/KNR4-like"/>
    <property type="match status" value="1"/>
</dbReference>
<evidence type="ECO:0000313" key="1">
    <source>
        <dbReference type="EMBL" id="MFD1370814.1"/>
    </source>
</evidence>
<protein>
    <recommendedName>
        <fullName evidence="3">Knr4/Smi1-like domain-containing protein</fullName>
    </recommendedName>
</protein>
<reference evidence="2" key="1">
    <citation type="journal article" date="2019" name="Int. J. Syst. Evol. Microbiol.">
        <title>The Global Catalogue of Microorganisms (GCM) 10K type strain sequencing project: providing services to taxonomists for standard genome sequencing and annotation.</title>
        <authorList>
            <consortium name="The Broad Institute Genomics Platform"/>
            <consortium name="The Broad Institute Genome Sequencing Center for Infectious Disease"/>
            <person name="Wu L."/>
            <person name="Ma J."/>
        </authorList>
    </citation>
    <scope>NUCLEOTIDE SEQUENCE [LARGE SCALE GENOMIC DNA]</scope>
    <source>
        <strain evidence="2">CCM 7526</strain>
    </source>
</reference>
<comment type="caution">
    <text evidence="1">The sequence shown here is derived from an EMBL/GenBank/DDBJ whole genome shotgun (WGS) entry which is preliminary data.</text>
</comment>
<gene>
    <name evidence="1" type="ORF">ACFQ5G_36210</name>
</gene>
<sequence>MDDPRLTPFLEHVEVLRRLDRGRDVFGAERHHWQVRPPLGEQPVATLEQDLGYRLPAGYRTYLTAYGNGGAGPLFGIRTFPSHLSATERTRLRRPFPGMAAVHRRLASEGVDVDADGYFEVDDEALLETLLNGTWRIADDGCGHHARIVLHGADAGTILTVNLEGGIYDTGQDFPGWSLSWLEQHRKRYEAVWDRMLRADPPDDLVTVDNAAVVAALCGTSLGLNGSGYGRRDTALGLYRRFLADRAA</sequence>
<accession>A0ABW4AK40</accession>